<feature type="compositionally biased region" description="Basic residues" evidence="1">
    <location>
        <begin position="67"/>
        <end position="92"/>
    </location>
</feature>
<comment type="caution">
    <text evidence="2">The sequence shown here is derived from an EMBL/GenBank/DDBJ whole genome shotgun (WGS) entry which is preliminary data.</text>
</comment>
<dbReference type="OrthoDB" id="5879644at2"/>
<gene>
    <name evidence="2" type="ORF">VIN01S_24120</name>
</gene>
<feature type="compositionally biased region" description="Basic and acidic residues" evidence="1">
    <location>
        <begin position="1"/>
        <end position="42"/>
    </location>
</feature>
<protein>
    <submittedName>
        <fullName evidence="2">Uncharacterized protein</fullName>
    </submittedName>
</protein>
<organism evidence="2 3">
    <name type="scientific">Vibrio inusitatus NBRC 102082</name>
    <dbReference type="NCBI Taxonomy" id="1219070"/>
    <lineage>
        <taxon>Bacteria</taxon>
        <taxon>Pseudomonadati</taxon>
        <taxon>Pseudomonadota</taxon>
        <taxon>Gammaproteobacteria</taxon>
        <taxon>Vibrionales</taxon>
        <taxon>Vibrionaceae</taxon>
        <taxon>Vibrio</taxon>
    </lineage>
</organism>
<dbReference type="AlphaFoldDB" id="A0A4Y3HX65"/>
<dbReference type="Proteomes" id="UP000318717">
    <property type="component" value="Unassembled WGS sequence"/>
</dbReference>
<dbReference type="EMBL" id="BJLF01000011">
    <property type="protein sequence ID" value="GEA51608.1"/>
    <property type="molecule type" value="Genomic_DNA"/>
</dbReference>
<accession>A0A4Y3HX65</accession>
<feature type="region of interest" description="Disordered" evidence="1">
    <location>
        <begin position="1"/>
        <end position="92"/>
    </location>
</feature>
<dbReference type="RefSeq" id="WP_141346093.1">
    <property type="nucleotide sequence ID" value="NZ_BJLF01000011.1"/>
</dbReference>
<evidence type="ECO:0000313" key="2">
    <source>
        <dbReference type="EMBL" id="GEA51608.1"/>
    </source>
</evidence>
<evidence type="ECO:0000313" key="3">
    <source>
        <dbReference type="Proteomes" id="UP000318717"/>
    </source>
</evidence>
<name>A0A4Y3HX65_9VIBR</name>
<sequence>MSEKQQKNAHMTAEKMKSKYGNEVEHKHNKDHMLYEDKEKSHPHNKHGGSNEGHKHLVNNHSDGHHDRHHHDKKHDHKQHTRNHHKTASTGK</sequence>
<proteinExistence type="predicted"/>
<keyword evidence="3" id="KW-1185">Reference proteome</keyword>
<reference evidence="2 3" key="1">
    <citation type="submission" date="2019-06" db="EMBL/GenBank/DDBJ databases">
        <title>Whole genome shotgun sequence of Vibrio inusitatus NBRC 102082.</title>
        <authorList>
            <person name="Hosoyama A."/>
            <person name="Uohara A."/>
            <person name="Ohji S."/>
            <person name="Ichikawa N."/>
        </authorList>
    </citation>
    <scope>NUCLEOTIDE SEQUENCE [LARGE SCALE GENOMIC DNA]</scope>
    <source>
        <strain evidence="2 3">NBRC 102082</strain>
    </source>
</reference>
<evidence type="ECO:0000256" key="1">
    <source>
        <dbReference type="SAM" id="MobiDB-lite"/>
    </source>
</evidence>